<evidence type="ECO:0000313" key="7">
    <source>
        <dbReference type="Proteomes" id="UP001595792"/>
    </source>
</evidence>
<dbReference type="Pfam" id="PF00005">
    <property type="entry name" value="ABC_tran"/>
    <property type="match status" value="1"/>
</dbReference>
<dbReference type="InterPro" id="IPR017871">
    <property type="entry name" value="ABC_transporter-like_CS"/>
</dbReference>
<evidence type="ECO:0000256" key="1">
    <source>
        <dbReference type="ARBA" id="ARBA00005417"/>
    </source>
</evidence>
<dbReference type="GO" id="GO:0005524">
    <property type="term" value="F:ATP binding"/>
    <property type="evidence" value="ECO:0007669"/>
    <property type="project" value="UniProtKB-KW"/>
</dbReference>
<comment type="similarity">
    <text evidence="1">Belongs to the ABC transporter superfamily.</text>
</comment>
<dbReference type="InterPro" id="IPR003593">
    <property type="entry name" value="AAA+_ATPase"/>
</dbReference>
<evidence type="ECO:0000256" key="3">
    <source>
        <dbReference type="ARBA" id="ARBA00022741"/>
    </source>
</evidence>
<name>A0ABV8NQH3_9SPHI</name>
<accession>A0ABV8NQH3</accession>
<gene>
    <name evidence="6" type="ORF">ACFOUY_15335</name>
</gene>
<dbReference type="EMBL" id="JBHSBY010000133">
    <property type="protein sequence ID" value="MFC4198078.1"/>
    <property type="molecule type" value="Genomic_DNA"/>
</dbReference>
<dbReference type="PROSITE" id="PS50893">
    <property type="entry name" value="ABC_TRANSPORTER_2"/>
    <property type="match status" value="1"/>
</dbReference>
<dbReference type="PANTHER" id="PTHR43117">
    <property type="entry name" value="OSMOPROTECTANT IMPORT ATP-BINDING PROTEIN OSMV"/>
    <property type="match status" value="1"/>
</dbReference>
<protein>
    <submittedName>
        <fullName evidence="6">ABC transporter ATP-binding protein</fullName>
    </submittedName>
</protein>
<keyword evidence="3" id="KW-0547">Nucleotide-binding</keyword>
<keyword evidence="7" id="KW-1185">Reference proteome</keyword>
<feature type="domain" description="ABC transporter" evidence="5">
    <location>
        <begin position="2"/>
        <end position="235"/>
    </location>
</feature>
<sequence>MIELKNVSKKFGETLAVNQASFNVNEKENLILLGTSGCGKTTTLKIINRLIEPDEGEIIINGKNILAQNPETLRREIGYVMQNVGLFPHYTVEENIAVVPNLLKWERKKTIGRILELIKKLHLPENCLKLFPHQLSGGQQQRVGLARALVANPPILLMDEPFGALDNVTRASIQLEFKKLDELKRKTIVMVTHDVMEAFELADRICLMDKGKIMQIGTPKDLLYKPANNFVKKFLDGQRLALEFKVISINDIWNSLAPSSKANNQVISSELSVWNAMEQLRSGANEEIFFSNTKNEVKSADFTQLTVAFNLYKDSTEHG</sequence>
<dbReference type="PROSITE" id="PS00211">
    <property type="entry name" value="ABC_TRANSPORTER_1"/>
    <property type="match status" value="1"/>
</dbReference>
<evidence type="ECO:0000256" key="2">
    <source>
        <dbReference type="ARBA" id="ARBA00022448"/>
    </source>
</evidence>
<dbReference type="Gene3D" id="3.40.50.300">
    <property type="entry name" value="P-loop containing nucleotide triphosphate hydrolases"/>
    <property type="match status" value="1"/>
</dbReference>
<dbReference type="SMART" id="SM00382">
    <property type="entry name" value="AAA"/>
    <property type="match status" value="1"/>
</dbReference>
<dbReference type="PANTHER" id="PTHR43117:SF4">
    <property type="entry name" value="OSMOPROTECTANT IMPORT ATP-BINDING PROTEIN OSMV"/>
    <property type="match status" value="1"/>
</dbReference>
<reference evidence="7" key="1">
    <citation type="journal article" date="2019" name="Int. J. Syst. Evol. Microbiol.">
        <title>The Global Catalogue of Microorganisms (GCM) 10K type strain sequencing project: providing services to taxonomists for standard genome sequencing and annotation.</title>
        <authorList>
            <consortium name="The Broad Institute Genomics Platform"/>
            <consortium name="The Broad Institute Genome Sequencing Center for Infectious Disease"/>
            <person name="Wu L."/>
            <person name="Ma J."/>
        </authorList>
    </citation>
    <scope>NUCLEOTIDE SEQUENCE [LARGE SCALE GENOMIC DNA]</scope>
    <source>
        <strain evidence="7">CCM 8689</strain>
    </source>
</reference>
<evidence type="ECO:0000313" key="6">
    <source>
        <dbReference type="EMBL" id="MFC4198078.1"/>
    </source>
</evidence>
<evidence type="ECO:0000256" key="4">
    <source>
        <dbReference type="ARBA" id="ARBA00022840"/>
    </source>
</evidence>
<organism evidence="6 7">
    <name type="scientific">Pedobacter jamesrossensis</name>
    <dbReference type="NCBI Taxonomy" id="1908238"/>
    <lineage>
        <taxon>Bacteria</taxon>
        <taxon>Pseudomonadati</taxon>
        <taxon>Bacteroidota</taxon>
        <taxon>Sphingobacteriia</taxon>
        <taxon>Sphingobacteriales</taxon>
        <taxon>Sphingobacteriaceae</taxon>
        <taxon>Pedobacter</taxon>
    </lineage>
</organism>
<dbReference type="RefSeq" id="WP_378961860.1">
    <property type="nucleotide sequence ID" value="NZ_JBHRXC010000016.1"/>
</dbReference>
<keyword evidence="2" id="KW-0813">Transport</keyword>
<dbReference type="SUPFAM" id="SSF52540">
    <property type="entry name" value="P-loop containing nucleoside triphosphate hydrolases"/>
    <property type="match status" value="1"/>
</dbReference>
<proteinExistence type="inferred from homology"/>
<comment type="caution">
    <text evidence="6">The sequence shown here is derived from an EMBL/GenBank/DDBJ whole genome shotgun (WGS) entry which is preliminary data.</text>
</comment>
<evidence type="ECO:0000259" key="5">
    <source>
        <dbReference type="PROSITE" id="PS50893"/>
    </source>
</evidence>
<dbReference type="InterPro" id="IPR027417">
    <property type="entry name" value="P-loop_NTPase"/>
</dbReference>
<dbReference type="InterPro" id="IPR003439">
    <property type="entry name" value="ABC_transporter-like_ATP-bd"/>
</dbReference>
<keyword evidence="4 6" id="KW-0067">ATP-binding</keyword>
<dbReference type="Proteomes" id="UP001595792">
    <property type="component" value="Unassembled WGS sequence"/>
</dbReference>